<feature type="region of interest" description="Disordered" evidence="1">
    <location>
        <begin position="24"/>
        <end position="59"/>
    </location>
</feature>
<organism evidence="3 4">
    <name type="scientific">Hydrocarboniphaga effusa AP103</name>
    <dbReference type="NCBI Taxonomy" id="1172194"/>
    <lineage>
        <taxon>Bacteria</taxon>
        <taxon>Pseudomonadati</taxon>
        <taxon>Pseudomonadota</taxon>
        <taxon>Gammaproteobacteria</taxon>
        <taxon>Nevskiales</taxon>
        <taxon>Nevskiaceae</taxon>
        <taxon>Hydrocarboniphaga</taxon>
    </lineage>
</organism>
<dbReference type="AlphaFoldDB" id="I7Z7J5"/>
<dbReference type="RefSeq" id="WP_007186937.1">
    <property type="nucleotide sequence ID" value="NZ_AKGD01000004.1"/>
</dbReference>
<dbReference type="OrthoDB" id="5397661at2"/>
<proteinExistence type="predicted"/>
<gene>
    <name evidence="3" type="ORF">WQQ_40020</name>
</gene>
<dbReference type="STRING" id="1172194.WQQ_40020"/>
<evidence type="ECO:0000313" key="3">
    <source>
        <dbReference type="EMBL" id="EIT67567.1"/>
    </source>
</evidence>
<dbReference type="EMBL" id="AKGD01000004">
    <property type="protein sequence ID" value="EIT67567.1"/>
    <property type="molecule type" value="Genomic_DNA"/>
</dbReference>
<feature type="signal peptide" evidence="2">
    <location>
        <begin position="1"/>
        <end position="22"/>
    </location>
</feature>
<protein>
    <submittedName>
        <fullName evidence="3">Uncharacterized protein</fullName>
    </submittedName>
</protein>
<keyword evidence="4" id="KW-1185">Reference proteome</keyword>
<reference evidence="3 4" key="1">
    <citation type="journal article" date="2012" name="J. Bacteriol.">
        <title>Genome Sequence of n-Alkane-Degrading Hydrocarboniphaga effusa Strain AP103T (ATCC BAA-332T).</title>
        <authorList>
            <person name="Chang H.K."/>
            <person name="Zylstra G.J."/>
            <person name="Chae J.C."/>
        </authorList>
    </citation>
    <scope>NUCLEOTIDE SEQUENCE [LARGE SCALE GENOMIC DNA]</scope>
    <source>
        <strain evidence="3 4">AP103</strain>
    </source>
</reference>
<sequence>MSIRIRLLIPALLWALCGPAQAQNEKPAVNTAQPEAPAVDTAKAAPKPGSDGTTIIGDRESPIGLYITPWRNAAAEVDIDRPARLLSLDLEPVDKRVFSRQVEYYEALAAAQRAKTPAPAAAAPSPSSP</sequence>
<evidence type="ECO:0000256" key="1">
    <source>
        <dbReference type="SAM" id="MobiDB-lite"/>
    </source>
</evidence>
<accession>I7Z7J5</accession>
<name>I7Z7J5_9GAMM</name>
<feature type="chain" id="PRO_5003712614" evidence="2">
    <location>
        <begin position="23"/>
        <end position="129"/>
    </location>
</feature>
<evidence type="ECO:0000256" key="2">
    <source>
        <dbReference type="SAM" id="SignalP"/>
    </source>
</evidence>
<dbReference type="Proteomes" id="UP000003704">
    <property type="component" value="Unassembled WGS sequence"/>
</dbReference>
<evidence type="ECO:0000313" key="4">
    <source>
        <dbReference type="Proteomes" id="UP000003704"/>
    </source>
</evidence>
<keyword evidence="2" id="KW-0732">Signal</keyword>
<comment type="caution">
    <text evidence="3">The sequence shown here is derived from an EMBL/GenBank/DDBJ whole genome shotgun (WGS) entry which is preliminary data.</text>
</comment>